<dbReference type="SUPFAM" id="SSF56037">
    <property type="entry name" value="PheT/TilS domain"/>
    <property type="match status" value="1"/>
</dbReference>
<reference evidence="10 11" key="1">
    <citation type="journal article" date="2010" name="Stand. Genomic Sci.">
        <title>Complete genome sequence of Spirochaeta smaragdinae type strain (SEBR 4228).</title>
        <authorList>
            <person name="Mavromatis K."/>
            <person name="Yasawong M."/>
            <person name="Chertkov O."/>
            <person name="Lapidus A."/>
            <person name="Lucas S."/>
            <person name="Nolan M."/>
            <person name="Del Rio T.G."/>
            <person name="Tice H."/>
            <person name="Cheng J.F."/>
            <person name="Pitluck S."/>
            <person name="Liolios K."/>
            <person name="Ivanova N."/>
            <person name="Tapia R."/>
            <person name="Han C."/>
            <person name="Bruce D."/>
            <person name="Goodwin L."/>
            <person name="Pati A."/>
            <person name="Chen A."/>
            <person name="Palaniappan K."/>
            <person name="Land M."/>
            <person name="Hauser L."/>
            <person name="Chang Y.J."/>
            <person name="Jeffries C.D."/>
            <person name="Detter J.C."/>
            <person name="Rohde M."/>
            <person name="Brambilla E."/>
            <person name="Spring S."/>
            <person name="Goker M."/>
            <person name="Sikorski J."/>
            <person name="Woyke T."/>
            <person name="Bristow J."/>
            <person name="Eisen J.A."/>
            <person name="Markowitz V."/>
            <person name="Hugenholtz P."/>
            <person name="Klenk H.P."/>
            <person name="Kyrpides N.C."/>
        </authorList>
    </citation>
    <scope>NUCLEOTIDE SEQUENCE [LARGE SCALE GENOMIC DNA]</scope>
    <source>
        <strain evidence="11">DSM 11293 / JCM 15392 / SEBR 4228</strain>
    </source>
</reference>
<evidence type="ECO:0000259" key="9">
    <source>
        <dbReference type="SMART" id="SM00977"/>
    </source>
</evidence>
<accession>E1R6C4</accession>
<dbReference type="CDD" id="cd01992">
    <property type="entry name" value="TilS_N"/>
    <property type="match status" value="1"/>
</dbReference>
<dbReference type="SMART" id="SM00977">
    <property type="entry name" value="TilS_C"/>
    <property type="match status" value="1"/>
</dbReference>
<dbReference type="NCBIfam" id="TIGR02433">
    <property type="entry name" value="lysidine_TilS_C"/>
    <property type="match status" value="1"/>
</dbReference>
<evidence type="ECO:0000313" key="11">
    <source>
        <dbReference type="Proteomes" id="UP000002318"/>
    </source>
</evidence>
<dbReference type="Proteomes" id="UP000002318">
    <property type="component" value="Chromosome"/>
</dbReference>
<proteinExistence type="inferred from homology"/>
<dbReference type="GO" id="GO:0005737">
    <property type="term" value="C:cytoplasm"/>
    <property type="evidence" value="ECO:0007669"/>
    <property type="project" value="UniProtKB-SubCell"/>
</dbReference>
<gene>
    <name evidence="8" type="primary">tilS</name>
    <name evidence="10" type="ordered locus">Spirs_1816</name>
</gene>
<dbReference type="Gene3D" id="3.40.50.620">
    <property type="entry name" value="HUPs"/>
    <property type="match status" value="1"/>
</dbReference>
<dbReference type="InterPro" id="IPR012796">
    <property type="entry name" value="Lysidine-tRNA-synth_C"/>
</dbReference>
<evidence type="ECO:0000256" key="3">
    <source>
        <dbReference type="ARBA" id="ARBA00022598"/>
    </source>
</evidence>
<dbReference type="STRING" id="573413.Spirs_1816"/>
<evidence type="ECO:0000256" key="8">
    <source>
        <dbReference type="HAMAP-Rule" id="MF_01161"/>
    </source>
</evidence>
<dbReference type="GO" id="GO:0032267">
    <property type="term" value="F:tRNA(Ile)-lysidine synthase activity"/>
    <property type="evidence" value="ECO:0007669"/>
    <property type="project" value="UniProtKB-EC"/>
</dbReference>
<dbReference type="InterPro" id="IPR012795">
    <property type="entry name" value="tRNA_Ile_lys_synt_N"/>
</dbReference>
<dbReference type="HAMAP" id="MF_01161">
    <property type="entry name" value="tRNA_Ile_lys_synt"/>
    <property type="match status" value="1"/>
</dbReference>
<evidence type="ECO:0000256" key="5">
    <source>
        <dbReference type="ARBA" id="ARBA00022741"/>
    </source>
</evidence>
<keyword evidence="5 8" id="KW-0547">Nucleotide-binding</keyword>
<keyword evidence="2 8" id="KW-0963">Cytoplasm</keyword>
<dbReference type="GO" id="GO:0005524">
    <property type="term" value="F:ATP binding"/>
    <property type="evidence" value="ECO:0007669"/>
    <property type="project" value="UniProtKB-UniRule"/>
</dbReference>
<dbReference type="NCBIfam" id="TIGR02432">
    <property type="entry name" value="lysidine_TilS_N"/>
    <property type="match status" value="1"/>
</dbReference>
<feature type="domain" description="Lysidine-tRNA(Ile) synthetase C-terminal" evidence="9">
    <location>
        <begin position="365"/>
        <end position="425"/>
    </location>
</feature>
<protein>
    <recommendedName>
        <fullName evidence="8">tRNA(Ile)-lysidine synthase</fullName>
        <ecNumber evidence="8">6.3.4.19</ecNumber>
    </recommendedName>
    <alternativeName>
        <fullName evidence="8">tRNA(Ile)-2-lysyl-cytidine synthase</fullName>
    </alternativeName>
    <alternativeName>
        <fullName evidence="8">tRNA(Ile)-lysidine synthetase</fullName>
    </alternativeName>
</protein>
<dbReference type="eggNOG" id="COG0037">
    <property type="taxonomic scope" value="Bacteria"/>
</dbReference>
<keyword evidence="4 8" id="KW-0819">tRNA processing</keyword>
<evidence type="ECO:0000256" key="7">
    <source>
        <dbReference type="ARBA" id="ARBA00048539"/>
    </source>
</evidence>
<dbReference type="InterPro" id="IPR014729">
    <property type="entry name" value="Rossmann-like_a/b/a_fold"/>
</dbReference>
<evidence type="ECO:0000256" key="4">
    <source>
        <dbReference type="ARBA" id="ARBA00022694"/>
    </source>
</evidence>
<evidence type="ECO:0000256" key="1">
    <source>
        <dbReference type="ARBA" id="ARBA00004496"/>
    </source>
</evidence>
<dbReference type="InterPro" id="IPR012094">
    <property type="entry name" value="tRNA_Ile_lys_synt"/>
</dbReference>
<dbReference type="PANTHER" id="PTHR43033">
    <property type="entry name" value="TRNA(ILE)-LYSIDINE SYNTHASE-RELATED"/>
    <property type="match status" value="1"/>
</dbReference>
<name>E1R6C4_SEDSS</name>
<dbReference type="OrthoDB" id="9807403at2"/>
<dbReference type="Pfam" id="PF11734">
    <property type="entry name" value="TilS_C"/>
    <property type="match status" value="1"/>
</dbReference>
<dbReference type="KEGG" id="ssm:Spirs_1816"/>
<dbReference type="Pfam" id="PF01171">
    <property type="entry name" value="ATP_bind_3"/>
    <property type="match status" value="1"/>
</dbReference>
<dbReference type="HOGENOM" id="CLU_018869_0_1_12"/>
<comment type="function">
    <text evidence="8">Ligates lysine onto the cytidine present at position 34 of the AUA codon-specific tRNA(Ile) that contains the anticodon CAU, in an ATP-dependent manner. Cytidine is converted to lysidine, thus changing the amino acid specificity of the tRNA from methionine to isoleucine.</text>
</comment>
<sequence length="449" mass="50734">MKTDIESLLHQKLEALGALPGGRLLVAYSGGPDSTALLAASVALLSVSADFTLEAVYIDHCLRSQDERREERTIIQAATRRWNVPLHLLSVGEGEIVSQASASGSGVEAAARQYRYSCFENLISREKFDYCLLAHTLDDQVETILQRLFEGAALDSSLGIPERRGPFFRPFLSVKKSDLLDYLRERNFSFSTDSTNGENFYLRNRIRNEIIPVVASVFPAYRTAIESFLAKQRMADSALRALLPEIPFRKESPSSVSWDAEPFFSAPEEARRRFLYRIHAEIDSSQRRLPYPFVERIIRMDDRPEALIEAFDSRISRRGDRIFWDGVVVLRGKNRYIRRIQDGSLVNLPNIGKVRLSFSGLTPPVIIRSRMKGDVISTTGGQKRLKKLFQEWALPEGLRNMIPVLEDSRGIAAVLGSPFGFPDRYAVGGKKYCSIKMEYVGESREQTAR</sequence>
<comment type="catalytic activity">
    <reaction evidence="7 8">
        <text>cytidine(34) in tRNA(Ile2) + L-lysine + ATP = lysidine(34) in tRNA(Ile2) + AMP + diphosphate + H(+)</text>
        <dbReference type="Rhea" id="RHEA:43744"/>
        <dbReference type="Rhea" id="RHEA-COMP:10625"/>
        <dbReference type="Rhea" id="RHEA-COMP:10670"/>
        <dbReference type="ChEBI" id="CHEBI:15378"/>
        <dbReference type="ChEBI" id="CHEBI:30616"/>
        <dbReference type="ChEBI" id="CHEBI:32551"/>
        <dbReference type="ChEBI" id="CHEBI:33019"/>
        <dbReference type="ChEBI" id="CHEBI:82748"/>
        <dbReference type="ChEBI" id="CHEBI:83665"/>
        <dbReference type="ChEBI" id="CHEBI:456215"/>
        <dbReference type="EC" id="6.3.4.19"/>
    </reaction>
</comment>
<dbReference type="SUPFAM" id="SSF52402">
    <property type="entry name" value="Adenine nucleotide alpha hydrolases-like"/>
    <property type="match status" value="1"/>
</dbReference>
<comment type="subcellular location">
    <subcellularLocation>
        <location evidence="1 8">Cytoplasm</location>
    </subcellularLocation>
</comment>
<comment type="similarity">
    <text evidence="8">Belongs to the tRNA(Ile)-lysidine synthase family.</text>
</comment>
<dbReference type="GO" id="GO:0006400">
    <property type="term" value="P:tRNA modification"/>
    <property type="evidence" value="ECO:0007669"/>
    <property type="project" value="UniProtKB-UniRule"/>
</dbReference>
<evidence type="ECO:0000256" key="2">
    <source>
        <dbReference type="ARBA" id="ARBA00022490"/>
    </source>
</evidence>
<dbReference type="AlphaFoldDB" id="E1R6C4"/>
<dbReference type="RefSeq" id="WP_013254406.1">
    <property type="nucleotide sequence ID" value="NC_014364.1"/>
</dbReference>
<dbReference type="InterPro" id="IPR011063">
    <property type="entry name" value="TilS/TtcA_N"/>
</dbReference>
<keyword evidence="3 8" id="KW-0436">Ligase</keyword>
<keyword evidence="11" id="KW-1185">Reference proteome</keyword>
<evidence type="ECO:0000256" key="6">
    <source>
        <dbReference type="ARBA" id="ARBA00022840"/>
    </source>
</evidence>
<comment type="domain">
    <text evidence="8">The N-terminal region contains the highly conserved SGGXDS motif, predicted to be a P-loop motif involved in ATP binding.</text>
</comment>
<evidence type="ECO:0000313" key="10">
    <source>
        <dbReference type="EMBL" id="ADK80942.1"/>
    </source>
</evidence>
<dbReference type="PANTHER" id="PTHR43033:SF1">
    <property type="entry name" value="TRNA(ILE)-LYSIDINE SYNTHASE-RELATED"/>
    <property type="match status" value="1"/>
</dbReference>
<keyword evidence="6 8" id="KW-0067">ATP-binding</keyword>
<dbReference type="EC" id="6.3.4.19" evidence="8"/>
<organism evidence="10 11">
    <name type="scientific">Sediminispirochaeta smaragdinae (strain DSM 11293 / JCM 15392 / SEBR 4228)</name>
    <name type="common">Spirochaeta smaragdinae</name>
    <dbReference type="NCBI Taxonomy" id="573413"/>
    <lineage>
        <taxon>Bacteria</taxon>
        <taxon>Pseudomonadati</taxon>
        <taxon>Spirochaetota</taxon>
        <taxon>Spirochaetia</taxon>
        <taxon>Spirochaetales</taxon>
        <taxon>Spirochaetaceae</taxon>
        <taxon>Sediminispirochaeta</taxon>
    </lineage>
</organism>
<dbReference type="EMBL" id="CP002116">
    <property type="protein sequence ID" value="ADK80942.1"/>
    <property type="molecule type" value="Genomic_DNA"/>
</dbReference>
<feature type="binding site" evidence="8">
    <location>
        <begin position="29"/>
        <end position="34"/>
    </location>
    <ligand>
        <name>ATP</name>
        <dbReference type="ChEBI" id="CHEBI:30616"/>
    </ligand>
</feature>